<evidence type="ECO:0000313" key="2">
    <source>
        <dbReference type="EMBL" id="MBU5490332.1"/>
    </source>
</evidence>
<feature type="transmembrane region" description="Helical" evidence="1">
    <location>
        <begin position="488"/>
        <end position="508"/>
    </location>
</feature>
<organism evidence="2 3">
    <name type="scientific">Butyricicoccus intestinisimiae</name>
    <dbReference type="NCBI Taxonomy" id="2841509"/>
    <lineage>
        <taxon>Bacteria</taxon>
        <taxon>Bacillati</taxon>
        <taxon>Bacillota</taxon>
        <taxon>Clostridia</taxon>
        <taxon>Eubacteriales</taxon>
        <taxon>Butyricicoccaceae</taxon>
        <taxon>Butyricicoccus</taxon>
    </lineage>
</organism>
<dbReference type="EMBL" id="JAHLQI010000003">
    <property type="protein sequence ID" value="MBU5490332.1"/>
    <property type="molecule type" value="Genomic_DNA"/>
</dbReference>
<name>A0ABS6ERZ3_9FIRM</name>
<dbReference type="InterPro" id="IPR046062">
    <property type="entry name" value="DUF6020"/>
</dbReference>
<evidence type="ECO:0008006" key="4">
    <source>
        <dbReference type="Google" id="ProtNLM"/>
    </source>
</evidence>
<protein>
    <recommendedName>
        <fullName evidence="4">Glycosyltransferase RgtA/B/C/D-like domain-containing protein</fullName>
    </recommendedName>
</protein>
<reference evidence="2 3" key="1">
    <citation type="submission" date="2021-06" db="EMBL/GenBank/DDBJ databases">
        <authorList>
            <person name="Sun Q."/>
            <person name="Li D."/>
        </authorList>
    </citation>
    <scope>NUCLEOTIDE SEQUENCE [LARGE SCALE GENOMIC DNA]</scope>
    <source>
        <strain evidence="2 3">MSJd-7</strain>
    </source>
</reference>
<gene>
    <name evidence="2" type="ORF">KQI75_06825</name>
</gene>
<evidence type="ECO:0000256" key="1">
    <source>
        <dbReference type="SAM" id="Phobius"/>
    </source>
</evidence>
<feature type="transmembrane region" description="Helical" evidence="1">
    <location>
        <begin position="251"/>
        <end position="275"/>
    </location>
</feature>
<keyword evidence="3" id="KW-1185">Reference proteome</keyword>
<evidence type="ECO:0000313" key="3">
    <source>
        <dbReference type="Proteomes" id="UP000783588"/>
    </source>
</evidence>
<dbReference type="RefSeq" id="WP_216469996.1">
    <property type="nucleotide sequence ID" value="NZ_JAHLQI010000003.1"/>
</dbReference>
<proteinExistence type="predicted"/>
<feature type="transmembrane region" description="Helical" evidence="1">
    <location>
        <begin position="287"/>
        <end position="306"/>
    </location>
</feature>
<keyword evidence="1" id="KW-0472">Membrane</keyword>
<feature type="transmembrane region" description="Helical" evidence="1">
    <location>
        <begin position="514"/>
        <end position="532"/>
    </location>
</feature>
<dbReference type="Proteomes" id="UP000783588">
    <property type="component" value="Unassembled WGS sequence"/>
</dbReference>
<feature type="transmembrane region" description="Helical" evidence="1">
    <location>
        <begin position="192"/>
        <end position="212"/>
    </location>
</feature>
<feature type="transmembrane region" description="Helical" evidence="1">
    <location>
        <begin position="92"/>
        <end position="109"/>
    </location>
</feature>
<feature type="transmembrane region" description="Helical" evidence="1">
    <location>
        <begin position="462"/>
        <end position="481"/>
    </location>
</feature>
<sequence>MHTQQEKQKKAWWPFVLAALMFGTMLALGRKIQFSGDVHASYTHNTFDDFAWTDLAVFAAAAVGAFVLLLAVDRLYDAFAQPLKRKAFDKKLFVICFAVLCLCWLPFFLKDFPGSVLGDSFGSIQQALGDAAFSNHFPVVYTLFVGIFLKIGAAIGSLTGGVFLYSLTQYVLLAAAYAYFLTWLDSKGVRRWYIIASLLFFAIPQTFAMQAVVMWKDPLFTAFLLLLTMQLADAAQSQGKLLCNQTFLVKWVLLLLGIIFFRNNGLYIAAGLLVLLPIVYRRQAKRVCLATLSVIVASCIVTGPIYTACGVEKDSVVESLGVPIQQMAYVVTHDGEMNDTEREAVTSLLPEEEYKRVYTPCLVDSIKWDYGHFDDYYLEHNTVHLLKCWGTMCLKNFPSYVKAYCLETFGYWKIGARNGYGDMVAGISEGEGWDVYDLHTTDVLQRLPGGAWLSAVQDKLQIHFSIGTLFALWVLELALLLRRKAYPFALVLAPGALLWLTLMLAAPVAFGVRYAYLLLAGFPLIPVVPVLAGNKNQQEEK</sequence>
<feature type="transmembrane region" description="Helical" evidence="1">
    <location>
        <begin position="138"/>
        <end position="155"/>
    </location>
</feature>
<feature type="transmembrane region" description="Helical" evidence="1">
    <location>
        <begin position="12"/>
        <end position="30"/>
    </location>
</feature>
<accession>A0ABS6ERZ3</accession>
<comment type="caution">
    <text evidence="2">The sequence shown here is derived from an EMBL/GenBank/DDBJ whole genome shotgun (WGS) entry which is preliminary data.</text>
</comment>
<dbReference type="Pfam" id="PF19484">
    <property type="entry name" value="DUF6020"/>
    <property type="match status" value="1"/>
</dbReference>
<feature type="transmembrane region" description="Helical" evidence="1">
    <location>
        <begin position="50"/>
        <end position="72"/>
    </location>
</feature>
<keyword evidence="1" id="KW-0812">Transmembrane</keyword>
<keyword evidence="1" id="KW-1133">Transmembrane helix</keyword>